<dbReference type="OrthoDB" id="449487at2759"/>
<keyword evidence="1" id="KW-0175">Coiled coil</keyword>
<accession>A0A1S3H1K7</accession>
<feature type="compositionally biased region" description="Basic residues" evidence="2">
    <location>
        <begin position="1"/>
        <end position="11"/>
    </location>
</feature>
<feature type="domain" description="SAM" evidence="3">
    <location>
        <begin position="446"/>
        <end position="509"/>
    </location>
</feature>
<feature type="region of interest" description="Disordered" evidence="2">
    <location>
        <begin position="773"/>
        <end position="812"/>
    </location>
</feature>
<name>A0A1S3H1K7_LINAN</name>
<dbReference type="PROSITE" id="PS50200">
    <property type="entry name" value="RA"/>
    <property type="match status" value="1"/>
</dbReference>
<protein>
    <submittedName>
        <fullName evidence="6">Uncharacterized protein LOC106151273</fullName>
    </submittedName>
</protein>
<dbReference type="CDD" id="cd09487">
    <property type="entry name" value="SAM_superfamily"/>
    <property type="match status" value="1"/>
</dbReference>
<reference evidence="6" key="2">
    <citation type="submission" date="2025-08" db="UniProtKB">
        <authorList>
            <consortium name="RefSeq"/>
        </authorList>
    </citation>
    <scope>IDENTIFICATION</scope>
</reference>
<reference evidence="6" key="1">
    <citation type="journal article" date="2015" name="Nat. Commun.">
        <title>The Lingula genome provides insights into brachiopod evolution and the origin of phosphate biomineralization.</title>
        <authorList>
            <person name="Luo Y.J."/>
            <person name="Takeuchi T."/>
            <person name="Koyanagi R."/>
            <person name="Yamada L."/>
            <person name="Kanda M."/>
            <person name="Khalturina M."/>
            <person name="Fujie M."/>
            <person name="Yamasaki S.I."/>
            <person name="Endo K."/>
            <person name="Satoh N."/>
        </authorList>
    </citation>
    <scope>NUCLEOTIDE SEQUENCE</scope>
</reference>
<dbReference type="GeneID" id="106151273"/>
<dbReference type="RefSeq" id="XP_013379903.1">
    <property type="nucleotide sequence ID" value="XM_013524449.1"/>
</dbReference>
<gene>
    <name evidence="6" type="primary">LOC106151273</name>
</gene>
<dbReference type="PROSITE" id="PS50105">
    <property type="entry name" value="SAM_DOMAIN"/>
    <property type="match status" value="2"/>
</dbReference>
<dbReference type="KEGG" id="lak:106151273"/>
<keyword evidence="5" id="KW-1185">Reference proteome</keyword>
<organism evidence="5 6">
    <name type="scientific">Lingula anatina</name>
    <name type="common">Brachiopod</name>
    <name type="synonym">Lingula unguis</name>
    <dbReference type="NCBI Taxonomy" id="7574"/>
    <lineage>
        <taxon>Eukaryota</taxon>
        <taxon>Metazoa</taxon>
        <taxon>Spiralia</taxon>
        <taxon>Lophotrochozoa</taxon>
        <taxon>Brachiopoda</taxon>
        <taxon>Linguliformea</taxon>
        <taxon>Lingulata</taxon>
        <taxon>Lingulida</taxon>
        <taxon>Linguloidea</taxon>
        <taxon>Lingulidae</taxon>
        <taxon>Lingula</taxon>
    </lineage>
</organism>
<feature type="compositionally biased region" description="Basic and acidic residues" evidence="2">
    <location>
        <begin position="416"/>
        <end position="429"/>
    </location>
</feature>
<evidence type="ECO:0000313" key="5">
    <source>
        <dbReference type="Proteomes" id="UP000085678"/>
    </source>
</evidence>
<dbReference type="Pfam" id="PF00788">
    <property type="entry name" value="RA"/>
    <property type="match status" value="2"/>
</dbReference>
<dbReference type="InParanoid" id="A0A1S3H1K7"/>
<dbReference type="InterPro" id="IPR001660">
    <property type="entry name" value="SAM"/>
</dbReference>
<dbReference type="Pfam" id="PF07647">
    <property type="entry name" value="SAM_2"/>
    <property type="match status" value="2"/>
</dbReference>
<feature type="compositionally biased region" description="Low complexity" evidence="2">
    <location>
        <begin position="785"/>
        <end position="808"/>
    </location>
</feature>
<dbReference type="InterPro" id="IPR000159">
    <property type="entry name" value="RA_dom"/>
</dbReference>
<dbReference type="Proteomes" id="UP000085678">
    <property type="component" value="Unplaced"/>
</dbReference>
<feature type="coiled-coil region" evidence="1">
    <location>
        <begin position="814"/>
        <end position="841"/>
    </location>
</feature>
<sequence length="1065" mass="118396">MLSGIKKRKAPHPAVAEARKQSNTNDNSASMKELGSASTSNMSETLDSFDNEVAFFSDLHTGRNGVPQSPRASSVYGQYHLNLDIDDAIPQTVSPRTRNVLSKNTFASPQHHGNNVKLFDSGPFNDVRILKDAHKHKHGHSVNFLKERVTPDQEIKDINADDSEMSCKQCQGVQLDTKARQLQNDLPVSAYVEHNGKHLPRHVPYGSHGQHPTCRQAHEGHYVGTKQMISSPITPTHSHIHVPDSQTLTMDNGHPFPGLLTNARTDQPVLDSWEVKPVHAWTFTDVTQWCSASEFSQFTQLFEGCGVDGKILIQITIEDLVELGVSDPTLGQKFLHAIQKLVEEHPNNSWGTTEGKNKWQFSLNENLLLSDAQKSQPTTKKNLEGNSGSKMPLFGAGRRVVLGRKRSNSAENLSFENERRAREQRRKSAGDVLTSDAKLLAPLPLWTNGDVLKWMDSVGLQKFRAVFKAKNITGKEITEINADYLETLSIRSSVDREMVLSKLQKLQQGARSLSFDNLQEAYLAEEQIEGAAVDKKSSVTFLAPTVAPSVFKRKTAKMPGERRKKGGFSWLKEAISPLRFGHKQKEFDVIQLWHDITNSGAPAAVAMRVHEAAPSVDIVRRFLEQNDTTDDPNLFCIVEMKNGEESELGRYECPLAVQRQWSVGMPHRFELKQRTGKPIKVICKITGLKPKGKTINVSNMSTCAEVLIVALNKYNMRHVDPGLFCLLEIDKDTGDVQLVGETDIIAELNTDSFIVCDKANMGMQIHCGAPPSTYTSSSGGVSRNESMLSKSSGKSFASGESSLVSSSSENNMKSKLEMEKLQSLEEEMAHIEASIDDYSIENKKGLREVKNISITSENLELFQEIELMKSSLEERDGLIQALKEENAKLKQQQHRQEPSLYKFLSRIDRYQVMDTKITCSLSDLQLVDSMAGGEGDGCLVVTNACGSLEEGDIILEIGGRKALGITEGSINHLAKTNDNLSKELVFLRMLDGQTDQDMVTKDAGILTSVDGSPQQLDLTAEVERLRERERYLVGECCSLQERVQCLQREVQLQKLSTDTLVAKFV</sequence>
<evidence type="ECO:0000259" key="4">
    <source>
        <dbReference type="PROSITE" id="PS50200"/>
    </source>
</evidence>
<feature type="region of interest" description="Disordered" evidence="2">
    <location>
        <begin position="411"/>
        <end position="431"/>
    </location>
</feature>
<dbReference type="PANTHER" id="PTHR12573">
    <property type="entry name" value="AT09986P-RELATED"/>
    <property type="match status" value="1"/>
</dbReference>
<evidence type="ECO:0000256" key="1">
    <source>
        <dbReference type="SAM" id="Coils"/>
    </source>
</evidence>
<dbReference type="InterPro" id="IPR013761">
    <property type="entry name" value="SAM/pointed_sf"/>
</dbReference>
<feature type="domain" description="SAM" evidence="3">
    <location>
        <begin position="281"/>
        <end position="344"/>
    </location>
</feature>
<feature type="domain" description="Ras-associating" evidence="4">
    <location>
        <begin position="617"/>
        <end position="676"/>
    </location>
</feature>
<feature type="compositionally biased region" description="Polar residues" evidence="2">
    <location>
        <begin position="773"/>
        <end position="784"/>
    </location>
</feature>
<feature type="region of interest" description="Disordered" evidence="2">
    <location>
        <begin position="1"/>
        <end position="41"/>
    </location>
</feature>
<dbReference type="AlphaFoldDB" id="A0A1S3H1K7"/>
<evidence type="ECO:0000259" key="3">
    <source>
        <dbReference type="PROSITE" id="PS50105"/>
    </source>
</evidence>
<dbReference type="SMART" id="SM00454">
    <property type="entry name" value="SAM"/>
    <property type="match status" value="2"/>
</dbReference>
<proteinExistence type="predicted"/>
<dbReference type="PANTHER" id="PTHR12573:SF4">
    <property type="entry name" value="AT09986P-RELATED"/>
    <property type="match status" value="1"/>
</dbReference>
<evidence type="ECO:0000256" key="2">
    <source>
        <dbReference type="SAM" id="MobiDB-lite"/>
    </source>
</evidence>
<dbReference type="GO" id="GO:0007165">
    <property type="term" value="P:signal transduction"/>
    <property type="evidence" value="ECO:0007669"/>
    <property type="project" value="InterPro"/>
</dbReference>
<dbReference type="Gene3D" id="1.10.150.50">
    <property type="entry name" value="Transcription Factor, Ets-1"/>
    <property type="match status" value="2"/>
</dbReference>
<dbReference type="Gene3D" id="3.10.20.90">
    <property type="entry name" value="Phosphatidylinositol 3-kinase Catalytic Subunit, Chain A, domain 1"/>
    <property type="match status" value="1"/>
</dbReference>
<dbReference type="SUPFAM" id="SSF47769">
    <property type="entry name" value="SAM/Pointed domain"/>
    <property type="match status" value="2"/>
</dbReference>
<feature type="compositionally biased region" description="Polar residues" evidence="2">
    <location>
        <begin position="21"/>
        <end position="41"/>
    </location>
</feature>
<evidence type="ECO:0000313" key="6">
    <source>
        <dbReference type="RefSeq" id="XP_013379903.1"/>
    </source>
</evidence>